<dbReference type="InterPro" id="IPR036426">
    <property type="entry name" value="Bulb-type_lectin_dom_sf"/>
</dbReference>
<evidence type="ECO:0000256" key="4">
    <source>
        <dbReference type="ARBA" id="ARBA00022536"/>
    </source>
</evidence>
<evidence type="ECO:0000256" key="14">
    <source>
        <dbReference type="ARBA" id="ARBA00023157"/>
    </source>
</evidence>
<evidence type="ECO:0000256" key="1">
    <source>
        <dbReference type="ARBA" id="ARBA00004251"/>
    </source>
</evidence>
<dbReference type="SUPFAM" id="SSF56112">
    <property type="entry name" value="Protein kinase-like (PK-like)"/>
    <property type="match status" value="1"/>
</dbReference>
<dbReference type="InterPro" id="IPR001480">
    <property type="entry name" value="Bulb-type_lectin_dom"/>
</dbReference>
<dbReference type="SMART" id="SM00473">
    <property type="entry name" value="PAN_AP"/>
    <property type="match status" value="1"/>
</dbReference>
<evidence type="ECO:0000256" key="3">
    <source>
        <dbReference type="ARBA" id="ARBA00022527"/>
    </source>
</evidence>
<name>A0A2C9U4C4_MANES</name>
<dbReference type="InterPro" id="IPR017441">
    <property type="entry name" value="Protein_kinase_ATP_BS"/>
</dbReference>
<keyword evidence="14" id="KW-1015">Disulfide bond</keyword>
<keyword evidence="6 22" id="KW-0812">Transmembrane</keyword>
<dbReference type="AlphaFoldDB" id="A0A2C9U4C4"/>
<dbReference type="InterPro" id="IPR000742">
    <property type="entry name" value="EGF"/>
</dbReference>
<dbReference type="GO" id="GO:0005524">
    <property type="term" value="F:ATP binding"/>
    <property type="evidence" value="ECO:0007669"/>
    <property type="project" value="UniProtKB-UniRule"/>
</dbReference>
<keyword evidence="16" id="KW-0325">Glycoprotein</keyword>
<organism evidence="27 28">
    <name type="scientific">Manihot esculenta</name>
    <name type="common">Cassava</name>
    <name type="synonym">Jatropha manihot</name>
    <dbReference type="NCBI Taxonomy" id="3983"/>
    <lineage>
        <taxon>Eukaryota</taxon>
        <taxon>Viridiplantae</taxon>
        <taxon>Streptophyta</taxon>
        <taxon>Embryophyta</taxon>
        <taxon>Tracheophyta</taxon>
        <taxon>Spermatophyta</taxon>
        <taxon>Magnoliopsida</taxon>
        <taxon>eudicotyledons</taxon>
        <taxon>Gunneridae</taxon>
        <taxon>Pentapetalae</taxon>
        <taxon>rosids</taxon>
        <taxon>fabids</taxon>
        <taxon>Malpighiales</taxon>
        <taxon>Euphorbiaceae</taxon>
        <taxon>Crotonoideae</taxon>
        <taxon>Manihoteae</taxon>
        <taxon>Manihot</taxon>
    </lineage>
</organism>
<comment type="caution">
    <text evidence="20">Lacks conserved residue(s) required for the propagation of feature annotation.</text>
</comment>
<keyword evidence="10 19" id="KW-0418">Kinase</keyword>
<evidence type="ECO:0000256" key="8">
    <source>
        <dbReference type="ARBA" id="ARBA00022734"/>
    </source>
</evidence>
<keyword evidence="8" id="KW-0430">Lectin</keyword>
<dbReference type="GO" id="GO:0106310">
    <property type="term" value="F:protein serine kinase activity"/>
    <property type="evidence" value="ECO:0007669"/>
    <property type="project" value="RHEA"/>
</dbReference>
<dbReference type="EC" id="2.7.11.1" evidence="19"/>
<proteinExistence type="inferred from homology"/>
<dbReference type="InterPro" id="IPR000719">
    <property type="entry name" value="Prot_kinase_dom"/>
</dbReference>
<feature type="binding site" evidence="21">
    <location>
        <position position="576"/>
    </location>
    <ligand>
        <name>ATP</name>
        <dbReference type="ChEBI" id="CHEBI:30616"/>
    </ligand>
</feature>
<evidence type="ECO:0000256" key="16">
    <source>
        <dbReference type="ARBA" id="ARBA00023180"/>
    </source>
</evidence>
<keyword evidence="4 20" id="KW-0245">EGF-like domain</keyword>
<dbReference type="PANTHER" id="PTHR27002">
    <property type="entry name" value="RECEPTOR-LIKE SERINE/THREONINE-PROTEIN KINASE SD1-8"/>
    <property type="match status" value="1"/>
</dbReference>
<dbReference type="Pfam" id="PF08276">
    <property type="entry name" value="PAN_2"/>
    <property type="match status" value="1"/>
</dbReference>
<dbReference type="SMART" id="SM00108">
    <property type="entry name" value="B_lectin"/>
    <property type="match status" value="1"/>
</dbReference>
<evidence type="ECO:0000256" key="15">
    <source>
        <dbReference type="ARBA" id="ARBA00023170"/>
    </source>
</evidence>
<keyword evidence="28" id="KW-1185">Reference proteome</keyword>
<keyword evidence="15" id="KW-0675">Receptor</keyword>
<dbReference type="PANTHER" id="PTHR27002:SF839">
    <property type="entry name" value="NON-SPECIFIC SERINE_THREONINE PROTEIN KINASE"/>
    <property type="match status" value="1"/>
</dbReference>
<dbReference type="PIRSF" id="PIRSF000641">
    <property type="entry name" value="SRK"/>
    <property type="match status" value="1"/>
</dbReference>
<evidence type="ECO:0000259" key="25">
    <source>
        <dbReference type="PROSITE" id="PS50927"/>
    </source>
</evidence>
<keyword evidence="2" id="KW-1003">Cell membrane</keyword>
<evidence type="ECO:0000256" key="17">
    <source>
        <dbReference type="ARBA" id="ARBA00047899"/>
    </source>
</evidence>
<evidence type="ECO:0000256" key="2">
    <source>
        <dbReference type="ARBA" id="ARBA00022475"/>
    </source>
</evidence>
<dbReference type="CDD" id="cd01098">
    <property type="entry name" value="PAN_AP_plant"/>
    <property type="match status" value="1"/>
</dbReference>
<evidence type="ECO:0000313" key="27">
    <source>
        <dbReference type="EMBL" id="OAY24635.1"/>
    </source>
</evidence>
<evidence type="ECO:0000256" key="21">
    <source>
        <dbReference type="PROSITE-ProRule" id="PRU10141"/>
    </source>
</evidence>
<keyword evidence="3 19" id="KW-0723">Serine/threonine-protein kinase</keyword>
<dbReference type="PROSITE" id="PS50927">
    <property type="entry name" value="BULB_LECTIN"/>
    <property type="match status" value="1"/>
</dbReference>
<evidence type="ECO:0000256" key="22">
    <source>
        <dbReference type="SAM" id="Phobius"/>
    </source>
</evidence>
<dbReference type="InterPro" id="IPR008271">
    <property type="entry name" value="Ser/Thr_kinase_AS"/>
</dbReference>
<feature type="domain" description="Apple" evidence="26">
    <location>
        <begin position="366"/>
        <end position="448"/>
    </location>
</feature>
<dbReference type="CDD" id="cd14066">
    <property type="entry name" value="STKc_IRAK"/>
    <property type="match status" value="1"/>
</dbReference>
<dbReference type="Gene3D" id="1.10.510.10">
    <property type="entry name" value="Transferase(Phosphotransferase) domain 1"/>
    <property type="match status" value="1"/>
</dbReference>
<evidence type="ECO:0000256" key="12">
    <source>
        <dbReference type="ARBA" id="ARBA00022989"/>
    </source>
</evidence>
<evidence type="ECO:0000256" key="5">
    <source>
        <dbReference type="ARBA" id="ARBA00022679"/>
    </source>
</evidence>
<evidence type="ECO:0000256" key="18">
    <source>
        <dbReference type="ARBA" id="ARBA00048679"/>
    </source>
</evidence>
<reference evidence="28" key="1">
    <citation type="journal article" date="2016" name="Nat. Biotechnol.">
        <title>Sequencing wild and cultivated cassava and related species reveals extensive interspecific hybridization and genetic diversity.</title>
        <authorList>
            <person name="Bredeson J.V."/>
            <person name="Lyons J.B."/>
            <person name="Prochnik S.E."/>
            <person name="Wu G.A."/>
            <person name="Ha C.M."/>
            <person name="Edsinger-Gonzales E."/>
            <person name="Grimwood J."/>
            <person name="Schmutz J."/>
            <person name="Rabbi I.Y."/>
            <person name="Egesi C."/>
            <person name="Nauluvula P."/>
            <person name="Lebot V."/>
            <person name="Ndunguru J."/>
            <person name="Mkamilo G."/>
            <person name="Bart R.S."/>
            <person name="Setter T.L."/>
            <person name="Gleadow R.M."/>
            <person name="Kulakow P."/>
            <person name="Ferguson M.E."/>
            <person name="Rounsley S."/>
            <person name="Rokhsar D.S."/>
        </authorList>
    </citation>
    <scope>NUCLEOTIDE SEQUENCE [LARGE SCALE GENOMIC DNA]</scope>
    <source>
        <strain evidence="28">cv. AM560-2</strain>
    </source>
</reference>
<dbReference type="PROSITE" id="PS50026">
    <property type="entry name" value="EGF_3"/>
    <property type="match status" value="1"/>
</dbReference>
<feature type="domain" description="Protein kinase" evidence="23">
    <location>
        <begin position="548"/>
        <end position="833"/>
    </location>
</feature>
<dbReference type="GO" id="GO:0004674">
    <property type="term" value="F:protein serine/threonine kinase activity"/>
    <property type="evidence" value="ECO:0007669"/>
    <property type="project" value="UniProtKB-KW"/>
</dbReference>
<comment type="similarity">
    <text evidence="19">Belongs to the protein kinase superfamily. Ser/Thr protein kinase family.</text>
</comment>
<dbReference type="GO" id="GO:0005886">
    <property type="term" value="C:plasma membrane"/>
    <property type="evidence" value="ECO:0007669"/>
    <property type="project" value="UniProtKB-SubCell"/>
</dbReference>
<sequence>MNGHLATHQPNMVQVPCKIPRKNSVQNHHCFMASKKQCLKRLLLFFHITIATSLDIISINQNFTEGHLLVSKGNNFAFGFFSPGNSTNKYLGIWFHEVSKPSIVWVANRNNPVTGSSGILSINPYGNLVLYNDPTQKVPLWSTNVSGEVTESCVVQLLDSGNLVLLQGRNKRWAWQSFDYPTDTLLPGMRLSLNRKTGREHILTSWRSEDDPGNGDYSIKFNPRGIPQIFVYKGSRPHWRASPWPWRTFSDVYNYSYEFNQEEMYFFYNIKDASIIIKVMVDDSGFNKWLRWHNSDSQWKEFWTTPKYRCDFYAQCGPYSKCDPSNPDRYECSCLPGYEPRYPKDWYLRDASGGCVRKRLESSSVCGHGEGFVRVDYVKFPDTSTAAFVGVNMSRMECEEECLRNCSCSAYANVEIAGKESRCTAWYGELMDTADHMDNKYNLYVRVDAIELAANARESNFFLRKGLDVLVLSIVLAWLTILLFGYMWHRRKKKRVAKIKWERELFDPIKGSVYYKNTLVARELGRNSHPPDIEFFNLSTIVAATNNFSPANKLGQGGFGSVYKGELSNGQEIAVKRLSKCSGQGIEEFKNEVMLIAKLQHRNLVKLLGCCIQGGEQMLIYEYLLNKSLDTFLFDQTRKSVLDWRERFSIIMGIARGILYLHQDSRLRIIHRDLKCSNILLDEDMNPKISDFGMARIFTTEQIQEKTNRVVGTYGYMSPEYAVFGKFSIKSDVFSFGVILLEIVSGKKSNGFYQEDSSLSLIGHVWKLWKEERVLEIVDSSVGGSYPLQEAWRCIQIGLLCVQENAVDRPTMSDVVMMLSSETALPSPEQPAFIFRTSCSSSLSLEIGEVEASSSMNEVTIVSFVTR</sequence>
<keyword evidence="11 19" id="KW-0067">ATP-binding</keyword>
<dbReference type="InterPro" id="IPR001245">
    <property type="entry name" value="Ser-Thr/Tyr_kinase_cat_dom"/>
</dbReference>
<gene>
    <name evidence="27" type="ORF">MANES_17G031400v8</name>
</gene>
<comment type="catalytic activity">
    <reaction evidence="17 19">
        <text>L-threonyl-[protein] + ATP = O-phospho-L-threonyl-[protein] + ADP + H(+)</text>
        <dbReference type="Rhea" id="RHEA:46608"/>
        <dbReference type="Rhea" id="RHEA-COMP:11060"/>
        <dbReference type="Rhea" id="RHEA-COMP:11605"/>
        <dbReference type="ChEBI" id="CHEBI:15378"/>
        <dbReference type="ChEBI" id="CHEBI:30013"/>
        <dbReference type="ChEBI" id="CHEBI:30616"/>
        <dbReference type="ChEBI" id="CHEBI:61977"/>
        <dbReference type="ChEBI" id="CHEBI:456216"/>
        <dbReference type="EC" id="2.7.11.1"/>
    </reaction>
</comment>
<feature type="domain" description="Bulb-type lectin" evidence="25">
    <location>
        <begin position="54"/>
        <end position="178"/>
    </location>
</feature>
<dbReference type="Gramene" id="Manes.17G031400.1.v8.1">
    <property type="protein sequence ID" value="Manes.17G031400.1.v8.1.CDS"/>
    <property type="gene ID" value="Manes.17G031400.v8.1"/>
</dbReference>
<accession>A0A2C9U4C4</accession>
<dbReference type="OrthoDB" id="1933550at2759"/>
<evidence type="ECO:0000259" key="26">
    <source>
        <dbReference type="PROSITE" id="PS50948"/>
    </source>
</evidence>
<feature type="domain" description="EGF-like" evidence="24">
    <location>
        <begin position="306"/>
        <end position="344"/>
    </location>
</feature>
<dbReference type="InterPro" id="IPR000858">
    <property type="entry name" value="S_locus_glycoprot_dom"/>
</dbReference>
<evidence type="ECO:0000256" key="13">
    <source>
        <dbReference type="ARBA" id="ARBA00023136"/>
    </source>
</evidence>
<dbReference type="SMART" id="SM00220">
    <property type="entry name" value="S_TKc"/>
    <property type="match status" value="1"/>
</dbReference>
<comment type="catalytic activity">
    <reaction evidence="18 19">
        <text>L-seryl-[protein] + ATP = O-phospho-L-seryl-[protein] + ADP + H(+)</text>
        <dbReference type="Rhea" id="RHEA:17989"/>
        <dbReference type="Rhea" id="RHEA-COMP:9863"/>
        <dbReference type="Rhea" id="RHEA-COMP:11604"/>
        <dbReference type="ChEBI" id="CHEBI:15378"/>
        <dbReference type="ChEBI" id="CHEBI:29999"/>
        <dbReference type="ChEBI" id="CHEBI:30616"/>
        <dbReference type="ChEBI" id="CHEBI:83421"/>
        <dbReference type="ChEBI" id="CHEBI:456216"/>
        <dbReference type="EC" id="2.7.11.1"/>
    </reaction>
</comment>
<dbReference type="InterPro" id="IPR024171">
    <property type="entry name" value="SRK-like_kinase"/>
</dbReference>
<dbReference type="FunFam" id="2.90.10.10:FF:000005">
    <property type="entry name" value="G-type lectin S-receptor-like serine/threonine-protein kinase"/>
    <property type="match status" value="1"/>
</dbReference>
<dbReference type="SUPFAM" id="SSF51110">
    <property type="entry name" value="alpha-D-mannose-specific plant lectins"/>
    <property type="match status" value="1"/>
</dbReference>
<evidence type="ECO:0000256" key="6">
    <source>
        <dbReference type="ARBA" id="ARBA00022692"/>
    </source>
</evidence>
<dbReference type="PROSITE" id="PS00107">
    <property type="entry name" value="PROTEIN_KINASE_ATP"/>
    <property type="match status" value="1"/>
</dbReference>
<keyword evidence="9 19" id="KW-0547">Nucleotide-binding</keyword>
<dbReference type="FunFam" id="3.30.200.20:FF:000330">
    <property type="entry name" value="G-type lectin S-receptor-like serine/threonine-protein kinase At4g03230"/>
    <property type="match status" value="1"/>
</dbReference>
<evidence type="ECO:0000256" key="10">
    <source>
        <dbReference type="ARBA" id="ARBA00022777"/>
    </source>
</evidence>
<dbReference type="PROSITE" id="PS50011">
    <property type="entry name" value="PROTEIN_KINASE_DOM"/>
    <property type="match status" value="1"/>
</dbReference>
<dbReference type="Gene3D" id="2.90.10.10">
    <property type="entry name" value="Bulb-type lectin domain"/>
    <property type="match status" value="1"/>
</dbReference>
<dbReference type="EMBL" id="CM004403">
    <property type="protein sequence ID" value="OAY24635.1"/>
    <property type="molecule type" value="Genomic_DNA"/>
</dbReference>
<dbReference type="Pfam" id="PF00954">
    <property type="entry name" value="S_locus_glycop"/>
    <property type="match status" value="1"/>
</dbReference>
<dbReference type="Pfam" id="PF07714">
    <property type="entry name" value="PK_Tyr_Ser-Thr"/>
    <property type="match status" value="1"/>
</dbReference>
<dbReference type="GO" id="GO:0030246">
    <property type="term" value="F:carbohydrate binding"/>
    <property type="evidence" value="ECO:0007669"/>
    <property type="project" value="UniProtKB-KW"/>
</dbReference>
<evidence type="ECO:0000256" key="11">
    <source>
        <dbReference type="ARBA" id="ARBA00022840"/>
    </source>
</evidence>
<dbReference type="CDD" id="cd00028">
    <property type="entry name" value="B_lectin"/>
    <property type="match status" value="1"/>
</dbReference>
<keyword evidence="5 19" id="KW-0808">Transferase</keyword>
<keyword evidence="12 22" id="KW-1133">Transmembrane helix</keyword>
<evidence type="ECO:0000256" key="20">
    <source>
        <dbReference type="PROSITE-ProRule" id="PRU00076"/>
    </source>
</evidence>
<dbReference type="FunFam" id="1.10.510.10:FF:000060">
    <property type="entry name" value="G-type lectin S-receptor-like serine/threonine-protein kinase"/>
    <property type="match status" value="1"/>
</dbReference>
<dbReference type="PROSITE" id="PS00108">
    <property type="entry name" value="PROTEIN_KINASE_ST"/>
    <property type="match status" value="1"/>
</dbReference>
<keyword evidence="13 22" id="KW-0472">Membrane</keyword>
<dbReference type="Proteomes" id="UP000091857">
    <property type="component" value="Chromosome 17"/>
</dbReference>
<dbReference type="InterPro" id="IPR011009">
    <property type="entry name" value="Kinase-like_dom_sf"/>
</dbReference>
<evidence type="ECO:0000259" key="23">
    <source>
        <dbReference type="PROSITE" id="PS50011"/>
    </source>
</evidence>
<evidence type="ECO:0000256" key="9">
    <source>
        <dbReference type="ARBA" id="ARBA00022741"/>
    </source>
</evidence>
<evidence type="ECO:0000256" key="19">
    <source>
        <dbReference type="PIRNR" id="PIRNR000641"/>
    </source>
</evidence>
<feature type="transmembrane region" description="Helical" evidence="22">
    <location>
        <begin position="469"/>
        <end position="488"/>
    </location>
</feature>
<dbReference type="PROSITE" id="PS50948">
    <property type="entry name" value="PAN"/>
    <property type="match status" value="1"/>
</dbReference>
<evidence type="ECO:0000256" key="7">
    <source>
        <dbReference type="ARBA" id="ARBA00022729"/>
    </source>
</evidence>
<dbReference type="InterPro" id="IPR003609">
    <property type="entry name" value="Pan_app"/>
</dbReference>
<dbReference type="Gene3D" id="3.30.200.20">
    <property type="entry name" value="Phosphorylase Kinase, domain 1"/>
    <property type="match status" value="1"/>
</dbReference>
<dbReference type="Pfam" id="PF01453">
    <property type="entry name" value="B_lectin"/>
    <property type="match status" value="1"/>
</dbReference>
<comment type="caution">
    <text evidence="27">The sequence shown here is derived from an EMBL/GenBank/DDBJ whole genome shotgun (WGS) entry which is preliminary data.</text>
</comment>
<comment type="subcellular location">
    <subcellularLocation>
        <location evidence="1">Cell membrane</location>
        <topology evidence="1">Single-pass type I membrane protein</topology>
    </subcellularLocation>
</comment>
<dbReference type="GO" id="GO:0048544">
    <property type="term" value="P:recognition of pollen"/>
    <property type="evidence" value="ECO:0007669"/>
    <property type="project" value="InterPro"/>
</dbReference>
<evidence type="ECO:0000313" key="28">
    <source>
        <dbReference type="Proteomes" id="UP000091857"/>
    </source>
</evidence>
<protein>
    <recommendedName>
        <fullName evidence="19">Receptor-like serine/threonine-protein kinase</fullName>
        <ecNumber evidence="19">2.7.11.1</ecNumber>
    </recommendedName>
</protein>
<keyword evidence="7" id="KW-0732">Signal</keyword>
<evidence type="ECO:0000259" key="24">
    <source>
        <dbReference type="PROSITE" id="PS50026"/>
    </source>
</evidence>